<accession>A0A2W7R9S5</accession>
<evidence type="ECO:0000313" key="2">
    <source>
        <dbReference type="Proteomes" id="UP000248882"/>
    </source>
</evidence>
<reference evidence="1 2" key="1">
    <citation type="submission" date="2018-06" db="EMBL/GenBank/DDBJ databases">
        <title>Genomic Encyclopedia of Archaeal and Bacterial Type Strains, Phase II (KMG-II): from individual species to whole genera.</title>
        <authorList>
            <person name="Goeker M."/>
        </authorList>
    </citation>
    <scope>NUCLEOTIDE SEQUENCE [LARGE SCALE GENOMIC DNA]</scope>
    <source>
        <strain evidence="1 2">DSM 19830</strain>
    </source>
</reference>
<dbReference type="AlphaFoldDB" id="A0A2W7R9S5"/>
<dbReference type="EMBL" id="QKZT01000002">
    <property type="protein sequence ID" value="PZX56811.1"/>
    <property type="molecule type" value="Genomic_DNA"/>
</dbReference>
<dbReference type="Proteomes" id="UP000248882">
    <property type="component" value="Unassembled WGS sequence"/>
</dbReference>
<gene>
    <name evidence="1" type="ORF">LV85_00744</name>
</gene>
<organism evidence="1 2">
    <name type="scientific">Algoriphagus chordae</name>
    <dbReference type="NCBI Taxonomy" id="237019"/>
    <lineage>
        <taxon>Bacteria</taxon>
        <taxon>Pseudomonadati</taxon>
        <taxon>Bacteroidota</taxon>
        <taxon>Cytophagia</taxon>
        <taxon>Cytophagales</taxon>
        <taxon>Cyclobacteriaceae</taxon>
        <taxon>Algoriphagus</taxon>
    </lineage>
</organism>
<sequence length="128" mass="14764">MNGLYEGYHIFEFKEDGTYIGEMAARTLDTKELIGYRGIEEGIYVINENKITMTRTKGFSRNINDPSFVDDNSPFPTFVPKDALIPDNGPQEIYYWIADDFSELRFICPENSADYCVEFTTYIKVTNP</sequence>
<evidence type="ECO:0000313" key="1">
    <source>
        <dbReference type="EMBL" id="PZX56811.1"/>
    </source>
</evidence>
<keyword evidence="2" id="KW-1185">Reference proteome</keyword>
<dbReference type="OrthoDB" id="825378at2"/>
<comment type="caution">
    <text evidence="1">The sequence shown here is derived from an EMBL/GenBank/DDBJ whole genome shotgun (WGS) entry which is preliminary data.</text>
</comment>
<proteinExistence type="predicted"/>
<dbReference type="RefSeq" id="WP_111316823.1">
    <property type="nucleotide sequence ID" value="NZ_QKZT01000002.1"/>
</dbReference>
<protein>
    <submittedName>
        <fullName evidence="1">Uncharacterized protein</fullName>
    </submittedName>
</protein>
<name>A0A2W7R9S5_9BACT</name>